<proteinExistence type="predicted"/>
<reference evidence="1" key="2">
    <citation type="submission" date="2015-03" db="UniProtKB">
        <authorList>
            <consortium name="EnsemblPlants"/>
        </authorList>
    </citation>
    <scope>IDENTIFICATION</scope>
</reference>
<name>A0A0D3HPC7_9ORYZ</name>
<dbReference type="PaxDb" id="65489-OBART11G20990.1"/>
<accession>A0A0D3HPC7</accession>
<dbReference type="InterPro" id="IPR032675">
    <property type="entry name" value="LRR_dom_sf"/>
</dbReference>
<dbReference type="SUPFAM" id="SSF52047">
    <property type="entry name" value="RNI-like"/>
    <property type="match status" value="1"/>
</dbReference>
<dbReference type="Gramene" id="OBART11G20990.1">
    <property type="protein sequence ID" value="OBART11G20990.1"/>
    <property type="gene ID" value="OBART11G20990"/>
</dbReference>
<dbReference type="PANTHER" id="PTHR32141">
    <property type="match status" value="1"/>
</dbReference>
<sequence>MEVTAPRLRSFTYKGEAVRFDLTSPPPTAPDTTVVTADLHFTHGLGRCVYPHFIHNFTNARVLRLKANHLDDMAVAEVFPDLEHLRLELDGAYSGWSMAAETAAATIAGLLHCCPVLRQLELNFISDLPPDSSCKNTKQVKHLFQKKCDADFEKSIDDFMRLIKFKSKQRLDIPGLSDCSFACLKSSLRRVSLQFRLGEDSDCFGVRLIKFFAENAMFLEELHILTVETESSTSI</sequence>
<dbReference type="Gene3D" id="3.80.10.10">
    <property type="entry name" value="Ribonuclease Inhibitor"/>
    <property type="match status" value="1"/>
</dbReference>
<dbReference type="InterPro" id="IPR055302">
    <property type="entry name" value="F-box_dom-containing"/>
</dbReference>
<dbReference type="EnsemblPlants" id="OBART11G20990.1">
    <property type="protein sequence ID" value="OBART11G20990.1"/>
    <property type="gene ID" value="OBART11G20990"/>
</dbReference>
<dbReference type="AlphaFoldDB" id="A0A0D3HPC7"/>
<keyword evidence="2" id="KW-1185">Reference proteome</keyword>
<reference evidence="1" key="1">
    <citation type="journal article" date="2009" name="Rice">
        <title>De Novo Next Generation Sequencing of Plant Genomes.</title>
        <authorList>
            <person name="Rounsley S."/>
            <person name="Marri P.R."/>
            <person name="Yu Y."/>
            <person name="He R."/>
            <person name="Sisneros N."/>
            <person name="Goicoechea J.L."/>
            <person name="Lee S.J."/>
            <person name="Angelova A."/>
            <person name="Kudrna D."/>
            <person name="Luo M."/>
            <person name="Affourtit J."/>
            <person name="Desany B."/>
            <person name="Knight J."/>
            <person name="Niazi F."/>
            <person name="Egholm M."/>
            <person name="Wing R.A."/>
        </authorList>
    </citation>
    <scope>NUCLEOTIDE SEQUENCE [LARGE SCALE GENOMIC DNA]</scope>
    <source>
        <strain evidence="1">cv. IRGC 105608</strain>
    </source>
</reference>
<dbReference type="eggNOG" id="ENOG502R1VS">
    <property type="taxonomic scope" value="Eukaryota"/>
</dbReference>
<protein>
    <recommendedName>
        <fullName evidence="3">FBD domain-containing protein</fullName>
    </recommendedName>
</protein>
<evidence type="ECO:0008006" key="3">
    <source>
        <dbReference type="Google" id="ProtNLM"/>
    </source>
</evidence>
<dbReference type="PANTHER" id="PTHR32141:SF26">
    <property type="entry name" value="OS08G0328600 PROTEIN"/>
    <property type="match status" value="1"/>
</dbReference>
<organism evidence="1">
    <name type="scientific">Oryza barthii</name>
    <dbReference type="NCBI Taxonomy" id="65489"/>
    <lineage>
        <taxon>Eukaryota</taxon>
        <taxon>Viridiplantae</taxon>
        <taxon>Streptophyta</taxon>
        <taxon>Embryophyta</taxon>
        <taxon>Tracheophyta</taxon>
        <taxon>Spermatophyta</taxon>
        <taxon>Magnoliopsida</taxon>
        <taxon>Liliopsida</taxon>
        <taxon>Poales</taxon>
        <taxon>Poaceae</taxon>
        <taxon>BOP clade</taxon>
        <taxon>Oryzoideae</taxon>
        <taxon>Oryzeae</taxon>
        <taxon>Oryzinae</taxon>
        <taxon>Oryza</taxon>
    </lineage>
</organism>
<evidence type="ECO:0000313" key="2">
    <source>
        <dbReference type="Proteomes" id="UP000026960"/>
    </source>
</evidence>
<evidence type="ECO:0000313" key="1">
    <source>
        <dbReference type="EnsemblPlants" id="OBART11G20990.1"/>
    </source>
</evidence>
<dbReference type="Proteomes" id="UP000026960">
    <property type="component" value="Chromosome 11"/>
</dbReference>
<dbReference type="HOGENOM" id="CLU_093640_0_0_1"/>